<reference evidence="2" key="2">
    <citation type="submission" date="2023-02" db="EMBL/GenBank/DDBJ databases">
        <authorList>
            <person name="Swenson N.G."/>
            <person name="Wegrzyn J.L."/>
            <person name="Mcevoy S.L."/>
        </authorList>
    </citation>
    <scope>NUCLEOTIDE SEQUENCE</scope>
    <source>
        <strain evidence="2">91603</strain>
        <tissue evidence="2">Leaf</tissue>
    </source>
</reference>
<dbReference type="AlphaFoldDB" id="A0AAD5IZC9"/>
<feature type="domain" description="RNase H type-1" evidence="1">
    <location>
        <begin position="3"/>
        <end position="71"/>
    </location>
</feature>
<evidence type="ECO:0000313" key="2">
    <source>
        <dbReference type="EMBL" id="KAI9181384.1"/>
    </source>
</evidence>
<evidence type="ECO:0000313" key="3">
    <source>
        <dbReference type="Proteomes" id="UP001064489"/>
    </source>
</evidence>
<organism evidence="2 3">
    <name type="scientific">Acer negundo</name>
    <name type="common">Box elder</name>
    <dbReference type="NCBI Taxonomy" id="4023"/>
    <lineage>
        <taxon>Eukaryota</taxon>
        <taxon>Viridiplantae</taxon>
        <taxon>Streptophyta</taxon>
        <taxon>Embryophyta</taxon>
        <taxon>Tracheophyta</taxon>
        <taxon>Spermatophyta</taxon>
        <taxon>Magnoliopsida</taxon>
        <taxon>eudicotyledons</taxon>
        <taxon>Gunneridae</taxon>
        <taxon>Pentapetalae</taxon>
        <taxon>rosids</taxon>
        <taxon>malvids</taxon>
        <taxon>Sapindales</taxon>
        <taxon>Sapindaceae</taxon>
        <taxon>Hippocastanoideae</taxon>
        <taxon>Acereae</taxon>
        <taxon>Acer</taxon>
    </lineage>
</organism>
<dbReference type="EMBL" id="JAJSOW010000101">
    <property type="protein sequence ID" value="KAI9181384.1"/>
    <property type="molecule type" value="Genomic_DNA"/>
</dbReference>
<dbReference type="GO" id="GO:0004523">
    <property type="term" value="F:RNA-DNA hybrid ribonuclease activity"/>
    <property type="evidence" value="ECO:0007669"/>
    <property type="project" value="InterPro"/>
</dbReference>
<proteinExistence type="predicted"/>
<evidence type="ECO:0000259" key="1">
    <source>
        <dbReference type="Pfam" id="PF13456"/>
    </source>
</evidence>
<dbReference type="SUPFAM" id="SSF53098">
    <property type="entry name" value="Ribonuclease H-like"/>
    <property type="match status" value="1"/>
</dbReference>
<dbReference type="Gene3D" id="3.30.420.10">
    <property type="entry name" value="Ribonuclease H-like superfamily/Ribonuclease H"/>
    <property type="match status" value="1"/>
</dbReference>
<comment type="caution">
    <text evidence="2">The sequence shown here is derived from an EMBL/GenBank/DDBJ whole genome shotgun (WGS) entry which is preliminary data.</text>
</comment>
<dbReference type="GO" id="GO:0003676">
    <property type="term" value="F:nucleic acid binding"/>
    <property type="evidence" value="ECO:0007669"/>
    <property type="project" value="InterPro"/>
</dbReference>
<dbReference type="Pfam" id="PF13456">
    <property type="entry name" value="RVT_3"/>
    <property type="match status" value="1"/>
</dbReference>
<reference evidence="2" key="1">
    <citation type="journal article" date="2022" name="Plant J.">
        <title>Strategies of tolerance reflected in two North American maple genomes.</title>
        <authorList>
            <person name="McEvoy S.L."/>
            <person name="Sezen U.U."/>
            <person name="Trouern-Trend A."/>
            <person name="McMahon S.M."/>
            <person name="Schaberg P.G."/>
            <person name="Yang J."/>
            <person name="Wegrzyn J.L."/>
            <person name="Swenson N.G."/>
        </authorList>
    </citation>
    <scope>NUCLEOTIDE SEQUENCE</scope>
    <source>
        <strain evidence="2">91603</strain>
    </source>
</reference>
<dbReference type="Proteomes" id="UP001064489">
    <property type="component" value="Chromosome 4"/>
</dbReference>
<sequence>MVVAKALGADFIIVKSDSQLVVSQVLGLYQAKCDNMVAYLAKVREAMSGFKLMRMEQIPLEKNHRADVLAKIVEGEGHTLPRGVPL</sequence>
<dbReference type="PANTHER" id="PTHR48475:SF2">
    <property type="entry name" value="RIBONUCLEASE H"/>
    <property type="match status" value="1"/>
</dbReference>
<name>A0AAD5IZC9_ACENE</name>
<gene>
    <name evidence="2" type="ORF">LWI28_014533</name>
</gene>
<dbReference type="InterPro" id="IPR036397">
    <property type="entry name" value="RNaseH_sf"/>
</dbReference>
<accession>A0AAD5IZC9</accession>
<keyword evidence="3" id="KW-1185">Reference proteome</keyword>
<dbReference type="InterPro" id="IPR002156">
    <property type="entry name" value="RNaseH_domain"/>
</dbReference>
<protein>
    <recommendedName>
        <fullName evidence="1">RNase H type-1 domain-containing protein</fullName>
    </recommendedName>
</protein>
<dbReference type="PANTHER" id="PTHR48475">
    <property type="entry name" value="RIBONUCLEASE H"/>
    <property type="match status" value="1"/>
</dbReference>
<dbReference type="InterPro" id="IPR012337">
    <property type="entry name" value="RNaseH-like_sf"/>
</dbReference>